<keyword evidence="2" id="KW-1185">Reference proteome</keyword>
<dbReference type="EMBL" id="BARX01000023">
    <property type="protein sequence ID" value="GAD03081.1"/>
    <property type="molecule type" value="Genomic_DNA"/>
</dbReference>
<name>R9PTV5_AGAAL</name>
<gene>
    <name evidence="1" type="ORF">AALB_3161</name>
</gene>
<accession>R9PTV5</accession>
<dbReference type="Proteomes" id="UP000014461">
    <property type="component" value="Unassembled WGS sequence"/>
</dbReference>
<reference evidence="1" key="1">
    <citation type="journal article" date="2013" name="Genome Announc.">
        <title>Draft Genome Sequence of Agarivorans albus Strain MKT 106T, an Agarolytic Marine Bacterium.</title>
        <authorList>
            <person name="Yasuike M."/>
            <person name="Nakamura Y."/>
            <person name="Kai W."/>
            <person name="Fujiwara A."/>
            <person name="Fukui Y."/>
            <person name="Satomi M."/>
            <person name="Sano M."/>
        </authorList>
    </citation>
    <scope>NUCLEOTIDE SEQUENCE [LARGE SCALE GENOMIC DNA]</scope>
</reference>
<protein>
    <submittedName>
        <fullName evidence="1">Uncharacterized protein</fullName>
    </submittedName>
</protein>
<proteinExistence type="predicted"/>
<organism evidence="1 2">
    <name type="scientific">Agarivorans albus MKT 106</name>
    <dbReference type="NCBI Taxonomy" id="1331007"/>
    <lineage>
        <taxon>Bacteria</taxon>
        <taxon>Pseudomonadati</taxon>
        <taxon>Pseudomonadota</taxon>
        <taxon>Gammaproteobacteria</taxon>
        <taxon>Alteromonadales</taxon>
        <taxon>Alteromonadaceae</taxon>
        <taxon>Agarivorans</taxon>
    </lineage>
</organism>
<comment type="caution">
    <text evidence="1">The sequence shown here is derived from an EMBL/GenBank/DDBJ whole genome shotgun (WGS) entry which is preliminary data.</text>
</comment>
<evidence type="ECO:0000313" key="2">
    <source>
        <dbReference type="Proteomes" id="UP000014461"/>
    </source>
</evidence>
<evidence type="ECO:0000313" key="1">
    <source>
        <dbReference type="EMBL" id="GAD03081.1"/>
    </source>
</evidence>
<dbReference type="AlphaFoldDB" id="R9PTV5"/>
<sequence length="39" mass="4425">MSLLTMIAKEKSRIIAAFILRQIPWKLSLAADLTAWQPV</sequence>